<reference evidence="2" key="1">
    <citation type="submission" date="2014-03" db="EMBL/GenBank/DDBJ databases">
        <title>The sialotranscriptome of Amblyomma triste, Amblyomma parvum and Amblyomma cajennense ticks, uncovered by 454-based RNA-seq.</title>
        <authorList>
            <person name="Garcia G.R."/>
            <person name="Gardinassi L.G."/>
            <person name="Ribeiro J.M."/>
            <person name="Anatriello E."/>
            <person name="Ferreira B.R."/>
            <person name="Moreira H.N."/>
            <person name="Mafra C."/>
            <person name="Olegario M.M."/>
            <person name="Szabo P.J."/>
            <person name="Miranda-Santos I.K."/>
            <person name="Maruyama S.R."/>
        </authorList>
    </citation>
    <scope>NUCLEOTIDE SEQUENCE</scope>
    <source>
        <strain evidence="2">Mato Grasso do Sul</strain>
        <tissue evidence="2">Salivary glands</tissue>
    </source>
</reference>
<evidence type="ECO:0000313" key="2">
    <source>
        <dbReference type="EMBL" id="JAC28137.1"/>
    </source>
</evidence>
<dbReference type="Gene3D" id="2.40.128.20">
    <property type="match status" value="1"/>
</dbReference>
<evidence type="ECO:0000256" key="1">
    <source>
        <dbReference type="SAM" id="SignalP"/>
    </source>
</evidence>
<accession>A0A023G375</accession>
<proteinExistence type="evidence at transcript level"/>
<name>A0A023G375_AMBTT</name>
<dbReference type="AlphaFoldDB" id="A0A023G375"/>
<dbReference type="InterPro" id="IPR012674">
    <property type="entry name" value="Calycin"/>
</dbReference>
<keyword evidence="1" id="KW-0732">Signal</keyword>
<protein>
    <submittedName>
        <fullName evidence="2">Putative secreted protein</fullName>
    </submittedName>
</protein>
<feature type="chain" id="PRO_5001516186" evidence="1">
    <location>
        <begin position="22"/>
        <end position="215"/>
    </location>
</feature>
<dbReference type="EMBL" id="GBBM01007281">
    <property type="protein sequence ID" value="JAC28137.1"/>
    <property type="molecule type" value="mRNA"/>
</dbReference>
<organism evidence="2">
    <name type="scientific">Amblyomma triste</name>
    <name type="common">Neotropical tick</name>
    <dbReference type="NCBI Taxonomy" id="251400"/>
    <lineage>
        <taxon>Eukaryota</taxon>
        <taxon>Metazoa</taxon>
        <taxon>Ecdysozoa</taxon>
        <taxon>Arthropoda</taxon>
        <taxon>Chelicerata</taxon>
        <taxon>Arachnida</taxon>
        <taxon>Acari</taxon>
        <taxon>Parasitiformes</taxon>
        <taxon>Ixodida</taxon>
        <taxon>Ixodoidea</taxon>
        <taxon>Ixodidae</taxon>
        <taxon>Amblyomminae</taxon>
        <taxon>Amblyomma</taxon>
    </lineage>
</organism>
<sequence>MGLTVWALHFMALLNLECSLAQPEGDNITAEQRGLWYVMHDHNQAMETMLTESAIYVLEVTNETGKLVKCYKSDYKNELSADWIQRTLHLASSHNSETPIDIFVSYGIQHSTVIIKKPAGLTHDPKEGAVEESAQIKFEQLGEVYSVSHAGHYCLVLDKILCEGGQHQYKSLLWLIPTTDGAEKVACVERFLQMVGVEKSELTSVSSDCKSYFGI</sequence>
<feature type="signal peptide" evidence="1">
    <location>
        <begin position="1"/>
        <end position="21"/>
    </location>
</feature>